<feature type="transmembrane region" description="Helical" evidence="7">
    <location>
        <begin position="277"/>
        <end position="299"/>
    </location>
</feature>
<dbReference type="Pfam" id="PF19300">
    <property type="entry name" value="BPD_transp_1_N"/>
    <property type="match status" value="1"/>
</dbReference>
<comment type="caution">
    <text evidence="9">The sequence shown here is derived from an EMBL/GenBank/DDBJ whole genome shotgun (WGS) entry which is preliminary data.</text>
</comment>
<dbReference type="InterPro" id="IPR045621">
    <property type="entry name" value="BPD_transp_1_N"/>
</dbReference>
<keyword evidence="10" id="KW-1185">Reference proteome</keyword>
<dbReference type="InterPro" id="IPR000515">
    <property type="entry name" value="MetI-like"/>
</dbReference>
<feature type="transmembrane region" description="Helical" evidence="7">
    <location>
        <begin position="58"/>
        <end position="76"/>
    </location>
</feature>
<organism evidence="9 10">
    <name type="scientific">Catenulispora pinistramenti</name>
    <dbReference type="NCBI Taxonomy" id="2705254"/>
    <lineage>
        <taxon>Bacteria</taxon>
        <taxon>Bacillati</taxon>
        <taxon>Actinomycetota</taxon>
        <taxon>Actinomycetes</taxon>
        <taxon>Catenulisporales</taxon>
        <taxon>Catenulisporaceae</taxon>
        <taxon>Catenulispora</taxon>
    </lineage>
</organism>
<evidence type="ECO:0000313" key="10">
    <source>
        <dbReference type="Proteomes" id="UP000730482"/>
    </source>
</evidence>
<dbReference type="InterPro" id="IPR035906">
    <property type="entry name" value="MetI-like_sf"/>
</dbReference>
<keyword evidence="4 7" id="KW-0812">Transmembrane</keyword>
<evidence type="ECO:0000256" key="3">
    <source>
        <dbReference type="ARBA" id="ARBA00022475"/>
    </source>
</evidence>
<dbReference type="Gene3D" id="1.10.3720.10">
    <property type="entry name" value="MetI-like"/>
    <property type="match status" value="1"/>
</dbReference>
<feature type="transmembrane region" description="Helical" evidence="7">
    <location>
        <begin position="328"/>
        <end position="349"/>
    </location>
</feature>
<name>A0ABS5KQT1_9ACTN</name>
<comment type="subcellular location">
    <subcellularLocation>
        <location evidence="1 7">Cell membrane</location>
        <topology evidence="1 7">Multi-pass membrane protein</topology>
    </subcellularLocation>
</comment>
<dbReference type="PANTHER" id="PTHR43163:SF6">
    <property type="entry name" value="DIPEPTIDE TRANSPORT SYSTEM PERMEASE PROTEIN DPPB-RELATED"/>
    <property type="match status" value="1"/>
</dbReference>
<feature type="transmembrane region" description="Helical" evidence="7">
    <location>
        <begin position="223"/>
        <end position="242"/>
    </location>
</feature>
<feature type="transmembrane region" description="Helical" evidence="7">
    <location>
        <begin position="181"/>
        <end position="211"/>
    </location>
</feature>
<feature type="transmembrane region" description="Helical" evidence="7">
    <location>
        <begin position="147"/>
        <end position="169"/>
    </location>
</feature>
<evidence type="ECO:0000256" key="2">
    <source>
        <dbReference type="ARBA" id="ARBA00022448"/>
    </source>
</evidence>
<keyword evidence="5 7" id="KW-1133">Transmembrane helix</keyword>
<keyword evidence="6 7" id="KW-0472">Membrane</keyword>
<keyword evidence="2 7" id="KW-0813">Transport</keyword>
<dbReference type="PROSITE" id="PS50928">
    <property type="entry name" value="ABC_TM1"/>
    <property type="match status" value="1"/>
</dbReference>
<dbReference type="CDD" id="cd06261">
    <property type="entry name" value="TM_PBP2"/>
    <property type="match status" value="1"/>
</dbReference>
<evidence type="ECO:0000256" key="1">
    <source>
        <dbReference type="ARBA" id="ARBA00004651"/>
    </source>
</evidence>
<evidence type="ECO:0000256" key="4">
    <source>
        <dbReference type="ARBA" id="ARBA00022692"/>
    </source>
</evidence>
<dbReference type="SUPFAM" id="SSF161098">
    <property type="entry name" value="MetI-like"/>
    <property type="match status" value="1"/>
</dbReference>
<dbReference type="Pfam" id="PF00528">
    <property type="entry name" value="BPD_transp_1"/>
    <property type="match status" value="1"/>
</dbReference>
<evidence type="ECO:0000256" key="7">
    <source>
        <dbReference type="RuleBase" id="RU363032"/>
    </source>
</evidence>
<accession>A0ABS5KQT1</accession>
<keyword evidence="3" id="KW-1003">Cell membrane</keyword>
<dbReference type="PANTHER" id="PTHR43163">
    <property type="entry name" value="DIPEPTIDE TRANSPORT SYSTEM PERMEASE PROTEIN DPPB-RELATED"/>
    <property type="match status" value="1"/>
</dbReference>
<evidence type="ECO:0000259" key="8">
    <source>
        <dbReference type="PROSITE" id="PS50928"/>
    </source>
</evidence>
<dbReference type="Proteomes" id="UP000730482">
    <property type="component" value="Unassembled WGS sequence"/>
</dbReference>
<evidence type="ECO:0000313" key="9">
    <source>
        <dbReference type="EMBL" id="MBS2548408.1"/>
    </source>
</evidence>
<comment type="similarity">
    <text evidence="7">Belongs to the binding-protein-dependent transport system permease family.</text>
</comment>
<proteinExistence type="inferred from homology"/>
<protein>
    <submittedName>
        <fullName evidence="9">ABC transporter permease</fullName>
    </submittedName>
</protein>
<evidence type="ECO:0000256" key="5">
    <source>
        <dbReference type="ARBA" id="ARBA00022989"/>
    </source>
</evidence>
<gene>
    <name evidence="9" type="ORF">KGQ19_16195</name>
</gene>
<evidence type="ECO:0000256" key="6">
    <source>
        <dbReference type="ARBA" id="ARBA00023136"/>
    </source>
</evidence>
<reference evidence="9 10" key="1">
    <citation type="submission" date="2020-02" db="EMBL/GenBank/DDBJ databases">
        <title>Acidophilic actinobacteria isolated from forest soil.</title>
        <authorList>
            <person name="Golinska P."/>
        </authorList>
    </citation>
    <scope>NUCLEOTIDE SEQUENCE [LARGE SCALE GENOMIC DNA]</scope>
    <source>
        <strain evidence="9 10">NL8</strain>
    </source>
</reference>
<dbReference type="RefSeq" id="WP_212009995.1">
    <property type="nucleotide sequence ID" value="NZ_JAAFYZ010000048.1"/>
</dbReference>
<dbReference type="EMBL" id="JAAFYZ010000048">
    <property type="protein sequence ID" value="MBS2548408.1"/>
    <property type="molecule type" value="Genomic_DNA"/>
</dbReference>
<feature type="domain" description="ABC transmembrane type-1" evidence="8">
    <location>
        <begin position="141"/>
        <end position="342"/>
    </location>
</feature>
<sequence>MARVEIANAGVDPGGPAAPGGGAGRTAPVGAVPVLRRAAAALTGDTWPGFLVRRTGRLSASLGVVVTASFAMIHLIPGDPVRAALGIAADPAQVAARRHDLGLDRPLPAQYGSFLANLFHGRLGDSIVSQMPVSQIISDRLPATLQLVIPAVLLILLAGIPIGMLAAVLTRDGRRRRGELAFAATTGILAALPEFLLAVGLVAVFAVWWQLFPVAGQSDLSSYVLPVLSLTVVPAASLSRVVRVEALRVLREDYMRTARAKRLPARLVYLRHALPNLLTSSLTIGGLLFTSLLAGTVLVENVFAWPGLGSTIVQAITTKDYPLVQGVVLVYGAAALLITFAVDVAVAAIDPRSTVRGT</sequence>